<reference evidence="2 3" key="1">
    <citation type="journal article" date="2021" name="Elife">
        <title>Chloroplast acquisition without the gene transfer in kleptoplastic sea slugs, Plakobranchus ocellatus.</title>
        <authorList>
            <person name="Maeda T."/>
            <person name="Takahashi S."/>
            <person name="Yoshida T."/>
            <person name="Shimamura S."/>
            <person name="Takaki Y."/>
            <person name="Nagai Y."/>
            <person name="Toyoda A."/>
            <person name="Suzuki Y."/>
            <person name="Arimoto A."/>
            <person name="Ishii H."/>
            <person name="Satoh N."/>
            <person name="Nishiyama T."/>
            <person name="Hasebe M."/>
            <person name="Maruyama T."/>
            <person name="Minagawa J."/>
            <person name="Obokata J."/>
            <person name="Shigenobu S."/>
        </authorList>
    </citation>
    <scope>NUCLEOTIDE SEQUENCE [LARGE SCALE GENOMIC DNA]</scope>
</reference>
<organism evidence="2 3">
    <name type="scientific">Plakobranchus ocellatus</name>
    <dbReference type="NCBI Taxonomy" id="259542"/>
    <lineage>
        <taxon>Eukaryota</taxon>
        <taxon>Metazoa</taxon>
        <taxon>Spiralia</taxon>
        <taxon>Lophotrochozoa</taxon>
        <taxon>Mollusca</taxon>
        <taxon>Gastropoda</taxon>
        <taxon>Heterobranchia</taxon>
        <taxon>Euthyneura</taxon>
        <taxon>Panpulmonata</taxon>
        <taxon>Sacoglossa</taxon>
        <taxon>Placobranchoidea</taxon>
        <taxon>Plakobranchidae</taxon>
        <taxon>Plakobranchus</taxon>
    </lineage>
</organism>
<accession>A0AAV4DPZ1</accession>
<dbReference type="EMBL" id="BLXT01008167">
    <property type="protein sequence ID" value="GFO46125.1"/>
    <property type="molecule type" value="Genomic_DNA"/>
</dbReference>
<evidence type="ECO:0000259" key="1">
    <source>
        <dbReference type="PROSITE" id="PS50041"/>
    </source>
</evidence>
<dbReference type="PROSITE" id="PS50041">
    <property type="entry name" value="C_TYPE_LECTIN_2"/>
    <property type="match status" value="1"/>
</dbReference>
<dbReference type="AlphaFoldDB" id="A0AAV4DPZ1"/>
<dbReference type="InterPro" id="IPR001304">
    <property type="entry name" value="C-type_lectin-like"/>
</dbReference>
<name>A0AAV4DPZ1_9GAST</name>
<dbReference type="InterPro" id="IPR016187">
    <property type="entry name" value="CTDL_fold"/>
</dbReference>
<dbReference type="InterPro" id="IPR016186">
    <property type="entry name" value="C-type_lectin-like/link_sf"/>
</dbReference>
<evidence type="ECO:0000313" key="2">
    <source>
        <dbReference type="EMBL" id="GFO46125.1"/>
    </source>
</evidence>
<protein>
    <recommendedName>
        <fullName evidence="1">C-type lectin domain-containing protein</fullName>
    </recommendedName>
</protein>
<gene>
    <name evidence="2" type="ORF">PoB_007263000</name>
</gene>
<feature type="domain" description="C-type lectin" evidence="1">
    <location>
        <begin position="152"/>
        <end position="267"/>
    </location>
</feature>
<dbReference type="Gene3D" id="3.10.100.10">
    <property type="entry name" value="Mannose-Binding Protein A, subunit A"/>
    <property type="match status" value="1"/>
</dbReference>
<keyword evidence="3" id="KW-1185">Reference proteome</keyword>
<dbReference type="CDD" id="cd00037">
    <property type="entry name" value="CLECT"/>
    <property type="match status" value="1"/>
</dbReference>
<feature type="non-terminal residue" evidence="2">
    <location>
        <position position="1"/>
    </location>
</feature>
<comment type="caution">
    <text evidence="2">The sequence shown here is derived from an EMBL/GenBank/DDBJ whole genome shotgun (WGS) entry which is preliminary data.</text>
</comment>
<sequence length="275" mass="31406">SSYLEGEESNVTVEGNLDPENADMLHLNMTWASLLPVSRRYYKCVAYGVTDQGKPIAISSQDMTTSFLFERRCEEKSGSINSQIRELSEFVTKSNTALFNTIGNSSQNIAHEHVNDIKHFDSPFNILDSLASKIIDIKKYFGLRATDMSAARKGRVYLLSKRVKKFNLYKANTACKAVGGYLVEFNDYEEFEFVFEYVKSRRLSDEAYFTGVYRSGYYYCQYHSGSWLTNAIPWTIDYPVETCVEVGFVRLALNDFKCGCPGKFICEVEYSFSFP</sequence>
<evidence type="ECO:0000313" key="3">
    <source>
        <dbReference type="Proteomes" id="UP000735302"/>
    </source>
</evidence>
<proteinExistence type="predicted"/>
<dbReference type="SUPFAM" id="SSF56436">
    <property type="entry name" value="C-type lectin-like"/>
    <property type="match status" value="1"/>
</dbReference>
<dbReference type="Proteomes" id="UP000735302">
    <property type="component" value="Unassembled WGS sequence"/>
</dbReference>
<dbReference type="Pfam" id="PF00059">
    <property type="entry name" value="Lectin_C"/>
    <property type="match status" value="1"/>
</dbReference>